<evidence type="ECO:0000313" key="2">
    <source>
        <dbReference type="EMBL" id="HJC40356.1"/>
    </source>
</evidence>
<dbReference type="InterPro" id="IPR029058">
    <property type="entry name" value="AB_hydrolase_fold"/>
</dbReference>
<dbReference type="InterPro" id="IPR000073">
    <property type="entry name" value="AB_hydrolase_1"/>
</dbReference>
<dbReference type="Proteomes" id="UP000823882">
    <property type="component" value="Unassembled WGS sequence"/>
</dbReference>
<dbReference type="SUPFAM" id="SSF53474">
    <property type="entry name" value="alpha/beta-Hydrolases"/>
    <property type="match status" value="1"/>
</dbReference>
<protein>
    <submittedName>
        <fullName evidence="2">Alpha/beta hydrolase</fullName>
    </submittedName>
</protein>
<dbReference type="GO" id="GO:0016787">
    <property type="term" value="F:hydrolase activity"/>
    <property type="evidence" value="ECO:0007669"/>
    <property type="project" value="UniProtKB-KW"/>
</dbReference>
<reference evidence="2" key="2">
    <citation type="submission" date="2021-04" db="EMBL/GenBank/DDBJ databases">
        <authorList>
            <person name="Gilroy R."/>
        </authorList>
    </citation>
    <scope>NUCLEOTIDE SEQUENCE</scope>
    <source>
        <strain evidence="2">CHK186-1790</strain>
    </source>
</reference>
<evidence type="ECO:0000313" key="3">
    <source>
        <dbReference type="Proteomes" id="UP000823882"/>
    </source>
</evidence>
<reference evidence="2" key="1">
    <citation type="journal article" date="2021" name="PeerJ">
        <title>Extensive microbial diversity within the chicken gut microbiome revealed by metagenomics and culture.</title>
        <authorList>
            <person name="Gilroy R."/>
            <person name="Ravi A."/>
            <person name="Getino M."/>
            <person name="Pursley I."/>
            <person name="Horton D.L."/>
            <person name="Alikhan N.F."/>
            <person name="Baker D."/>
            <person name="Gharbi K."/>
            <person name="Hall N."/>
            <person name="Watson M."/>
            <person name="Adriaenssens E.M."/>
            <person name="Foster-Nyarko E."/>
            <person name="Jarju S."/>
            <person name="Secka A."/>
            <person name="Antonio M."/>
            <person name="Oren A."/>
            <person name="Chaudhuri R.R."/>
            <person name="La Ragione R."/>
            <person name="Hildebrand F."/>
            <person name="Pallen M.J."/>
        </authorList>
    </citation>
    <scope>NUCLEOTIDE SEQUENCE</scope>
    <source>
        <strain evidence="2">CHK186-1790</strain>
    </source>
</reference>
<dbReference type="Gene3D" id="3.40.50.1820">
    <property type="entry name" value="alpha/beta hydrolase"/>
    <property type="match status" value="1"/>
</dbReference>
<sequence length="137" mass="15575">PGAQALLRLRQHKERYLPEQYGSRMLRWRLTSPYLTPSVLRWMVRFDALVTSNQALYEALLDDRASLAERCLRFEVPVLLVAGEHDWTTPRSTALAYFEALSAPRKKFLTIAGAGHLPFADQPEAFSAALLSFLSRL</sequence>
<keyword evidence="2" id="KW-0378">Hydrolase</keyword>
<organism evidence="2 3">
    <name type="scientific">Candidatus Intestinimonas pullistercoris</name>
    <dbReference type="NCBI Taxonomy" id="2838623"/>
    <lineage>
        <taxon>Bacteria</taxon>
        <taxon>Bacillati</taxon>
        <taxon>Bacillota</taxon>
        <taxon>Clostridia</taxon>
        <taxon>Eubacteriales</taxon>
        <taxon>Intestinimonas</taxon>
    </lineage>
</organism>
<gene>
    <name evidence="2" type="ORF">H9701_02235</name>
</gene>
<evidence type="ECO:0000259" key="1">
    <source>
        <dbReference type="Pfam" id="PF00561"/>
    </source>
</evidence>
<name>A0A9D2NX85_9FIRM</name>
<dbReference type="AlphaFoldDB" id="A0A9D2NX85"/>
<comment type="caution">
    <text evidence="2">The sequence shown here is derived from an EMBL/GenBank/DDBJ whole genome shotgun (WGS) entry which is preliminary data.</text>
</comment>
<proteinExistence type="predicted"/>
<dbReference type="Pfam" id="PF00561">
    <property type="entry name" value="Abhydrolase_1"/>
    <property type="match status" value="1"/>
</dbReference>
<accession>A0A9D2NX85</accession>
<feature type="non-terminal residue" evidence="2">
    <location>
        <position position="1"/>
    </location>
</feature>
<dbReference type="EMBL" id="DWWJ01000042">
    <property type="protein sequence ID" value="HJC40356.1"/>
    <property type="molecule type" value="Genomic_DNA"/>
</dbReference>
<feature type="domain" description="AB hydrolase-1" evidence="1">
    <location>
        <begin position="40"/>
        <end position="122"/>
    </location>
</feature>